<dbReference type="SUPFAM" id="SSF48065">
    <property type="entry name" value="DBL homology domain (DH-domain)"/>
    <property type="match status" value="1"/>
</dbReference>
<protein>
    <recommendedName>
        <fullName evidence="1">DH domain-containing protein</fullName>
    </recommendedName>
</protein>
<organism evidence="2">
    <name type="scientific">Arcella intermedia</name>
    <dbReference type="NCBI Taxonomy" id="1963864"/>
    <lineage>
        <taxon>Eukaryota</taxon>
        <taxon>Amoebozoa</taxon>
        <taxon>Tubulinea</taxon>
        <taxon>Elardia</taxon>
        <taxon>Arcellinida</taxon>
        <taxon>Sphaerothecina</taxon>
        <taxon>Arcellidae</taxon>
        <taxon>Arcella</taxon>
    </lineage>
</organism>
<dbReference type="Gene3D" id="1.20.900.10">
    <property type="entry name" value="Dbl homology (DH) domain"/>
    <property type="match status" value="1"/>
</dbReference>
<accession>A0A6B2LJI4</accession>
<dbReference type="Pfam" id="PF00621">
    <property type="entry name" value="RhoGEF"/>
    <property type="match status" value="1"/>
</dbReference>
<reference evidence="2" key="1">
    <citation type="journal article" date="2020" name="J. Eukaryot. Microbiol.">
        <title>De novo Sequencing, Assembly and Annotation of the Transcriptome for the Free-Living Testate Amoeba Arcella intermedia.</title>
        <authorList>
            <person name="Ribeiro G.M."/>
            <person name="Porfirio-Sousa A.L."/>
            <person name="Maurer-Alcala X.X."/>
            <person name="Katz L.A."/>
            <person name="Lahr D.J.G."/>
        </authorList>
    </citation>
    <scope>NUCLEOTIDE SEQUENCE</scope>
</reference>
<dbReference type="GO" id="GO:0005737">
    <property type="term" value="C:cytoplasm"/>
    <property type="evidence" value="ECO:0007669"/>
    <property type="project" value="TreeGrafter"/>
</dbReference>
<dbReference type="PANTHER" id="PTHR12673:SF159">
    <property type="entry name" value="LD03170P"/>
    <property type="match status" value="1"/>
</dbReference>
<sequence length="194" mass="23152">MKKLNEKPFFTKFIKKAEKKPDCNLHSIHDFLISMVQRIPQYINLLHDLQKNTVDFKEKDQIIVAHHQLKGLADSINKLKKEREDYKQLRRIHLQCGIKECPDKRKYIYEETVYSSKEKSENPETKYYKIFVFSDELWLVKFKGNFAVRVKRYPTSIPISFPSEHSIKLAKTTYYLTNSVKLTNLLNVLRPRNE</sequence>
<dbReference type="InterPro" id="IPR051092">
    <property type="entry name" value="FYVE_RhoGEF_PH"/>
</dbReference>
<dbReference type="InterPro" id="IPR000219">
    <property type="entry name" value="DH_dom"/>
</dbReference>
<dbReference type="InterPro" id="IPR035899">
    <property type="entry name" value="DBL_dom_sf"/>
</dbReference>
<name>A0A6B2LJI4_9EUKA</name>
<dbReference type="PROSITE" id="PS50010">
    <property type="entry name" value="DH_2"/>
    <property type="match status" value="1"/>
</dbReference>
<evidence type="ECO:0000313" key="2">
    <source>
        <dbReference type="EMBL" id="NDV36858.1"/>
    </source>
</evidence>
<proteinExistence type="predicted"/>
<dbReference type="PANTHER" id="PTHR12673">
    <property type="entry name" value="FACIOGENITAL DYSPLASIA PROTEIN"/>
    <property type="match status" value="1"/>
</dbReference>
<dbReference type="AlphaFoldDB" id="A0A6B2LJI4"/>
<dbReference type="GO" id="GO:0005085">
    <property type="term" value="F:guanyl-nucleotide exchange factor activity"/>
    <property type="evidence" value="ECO:0007669"/>
    <property type="project" value="InterPro"/>
</dbReference>
<dbReference type="EMBL" id="GIBP01007889">
    <property type="protein sequence ID" value="NDV36858.1"/>
    <property type="molecule type" value="Transcribed_RNA"/>
</dbReference>
<feature type="domain" description="DH" evidence="1">
    <location>
        <begin position="1"/>
        <end position="79"/>
    </location>
</feature>
<evidence type="ECO:0000259" key="1">
    <source>
        <dbReference type="PROSITE" id="PS50010"/>
    </source>
</evidence>